<name>Q4SMN0_TETNG</name>
<evidence type="ECO:0000313" key="2">
    <source>
        <dbReference type="EMBL" id="CAF98102.1"/>
    </source>
</evidence>
<feature type="region of interest" description="Disordered" evidence="1">
    <location>
        <begin position="34"/>
        <end position="63"/>
    </location>
</feature>
<dbReference type="AlphaFoldDB" id="Q4SMN0"/>
<feature type="non-terminal residue" evidence="2">
    <location>
        <position position="1"/>
    </location>
</feature>
<protein>
    <submittedName>
        <fullName evidence="2">(spotted green pufferfish) hypothetical protein</fullName>
    </submittedName>
</protein>
<reference evidence="2" key="2">
    <citation type="submission" date="2004-02" db="EMBL/GenBank/DDBJ databases">
        <authorList>
            <consortium name="Genoscope"/>
            <consortium name="Whitehead Institute Centre for Genome Research"/>
        </authorList>
    </citation>
    <scope>NUCLEOTIDE SEQUENCE</scope>
</reference>
<organism evidence="2">
    <name type="scientific">Tetraodon nigroviridis</name>
    <name type="common">Spotted green pufferfish</name>
    <name type="synonym">Chelonodon nigroviridis</name>
    <dbReference type="NCBI Taxonomy" id="99883"/>
    <lineage>
        <taxon>Eukaryota</taxon>
        <taxon>Metazoa</taxon>
        <taxon>Chordata</taxon>
        <taxon>Craniata</taxon>
        <taxon>Vertebrata</taxon>
        <taxon>Euteleostomi</taxon>
        <taxon>Actinopterygii</taxon>
        <taxon>Neopterygii</taxon>
        <taxon>Teleostei</taxon>
        <taxon>Neoteleostei</taxon>
        <taxon>Acanthomorphata</taxon>
        <taxon>Eupercaria</taxon>
        <taxon>Tetraodontiformes</taxon>
        <taxon>Tetradontoidea</taxon>
        <taxon>Tetraodontidae</taxon>
        <taxon>Tetraodon</taxon>
    </lineage>
</organism>
<dbReference type="EMBL" id="CAAE01014546">
    <property type="protein sequence ID" value="CAF98102.1"/>
    <property type="molecule type" value="Genomic_DNA"/>
</dbReference>
<feature type="compositionally biased region" description="Polar residues" evidence="1">
    <location>
        <begin position="34"/>
        <end position="45"/>
    </location>
</feature>
<dbReference type="Pfam" id="PF15429">
    <property type="entry name" value="DUF4628"/>
    <property type="match status" value="1"/>
</dbReference>
<accession>Q4SMN0</accession>
<reference evidence="2" key="1">
    <citation type="journal article" date="2004" name="Nature">
        <title>Genome duplication in the teleost fish Tetraodon nigroviridis reveals the early vertebrate proto-karyotype.</title>
        <authorList>
            <person name="Jaillon O."/>
            <person name="Aury J.-M."/>
            <person name="Brunet F."/>
            <person name="Petit J.-L."/>
            <person name="Stange-Thomann N."/>
            <person name="Mauceli E."/>
            <person name="Bouneau L."/>
            <person name="Fischer C."/>
            <person name="Ozouf-Costaz C."/>
            <person name="Bernot A."/>
            <person name="Nicaud S."/>
            <person name="Jaffe D."/>
            <person name="Fisher S."/>
            <person name="Lutfalla G."/>
            <person name="Dossat C."/>
            <person name="Segurens B."/>
            <person name="Dasilva C."/>
            <person name="Salanoubat M."/>
            <person name="Levy M."/>
            <person name="Boudet N."/>
            <person name="Castellano S."/>
            <person name="Anthouard V."/>
            <person name="Jubin C."/>
            <person name="Castelli V."/>
            <person name="Katinka M."/>
            <person name="Vacherie B."/>
            <person name="Biemont C."/>
            <person name="Skalli Z."/>
            <person name="Cattolico L."/>
            <person name="Poulain J."/>
            <person name="De Berardinis V."/>
            <person name="Cruaud C."/>
            <person name="Duprat S."/>
            <person name="Brottier P."/>
            <person name="Coutanceau J.-P."/>
            <person name="Gouzy J."/>
            <person name="Parra G."/>
            <person name="Lardier G."/>
            <person name="Chapple C."/>
            <person name="McKernan K.J."/>
            <person name="McEwan P."/>
            <person name="Bosak S."/>
            <person name="Kellis M."/>
            <person name="Volff J.-N."/>
            <person name="Guigo R."/>
            <person name="Zody M.C."/>
            <person name="Mesirov J."/>
            <person name="Lindblad-Toh K."/>
            <person name="Birren B."/>
            <person name="Nusbaum C."/>
            <person name="Kahn D."/>
            <person name="Robinson-Rechavi M."/>
            <person name="Laudet V."/>
            <person name="Schachter V."/>
            <person name="Quetier F."/>
            <person name="Saurin W."/>
            <person name="Scarpelli C."/>
            <person name="Wincker P."/>
            <person name="Lander E.S."/>
            <person name="Weissenbach J."/>
            <person name="Roest Crollius H."/>
        </authorList>
    </citation>
    <scope>NUCLEOTIDE SEQUENCE [LARGE SCALE GENOMIC DNA]</scope>
</reference>
<dbReference type="OrthoDB" id="10030336at2759"/>
<feature type="non-terminal residue" evidence="2">
    <location>
        <position position="83"/>
    </location>
</feature>
<sequence>QVNDLLRRKDTTHLGDIGVTEVNKNVDVWSCMDQPNQTPSNSHMSFDSFPRLDPPPPSGKKRIPRALKTTQDMMISSDPVVSS</sequence>
<comment type="caution">
    <text evidence="2">The sequence shown here is derived from an EMBL/GenBank/DDBJ whole genome shotgun (WGS) entry which is preliminary data.</text>
</comment>
<evidence type="ECO:0000256" key="1">
    <source>
        <dbReference type="SAM" id="MobiDB-lite"/>
    </source>
</evidence>
<dbReference type="InterPro" id="IPR027851">
    <property type="entry name" value="DUF4628"/>
</dbReference>
<gene>
    <name evidence="2" type="ORF">GSTENG00015682001</name>
</gene>
<proteinExistence type="predicted"/>
<dbReference type="KEGG" id="tng:GSTEN00015682G001"/>